<dbReference type="GeneID" id="68096507"/>
<evidence type="ECO:0000256" key="1">
    <source>
        <dbReference type="SAM" id="MobiDB-lite"/>
    </source>
</evidence>
<dbReference type="EMBL" id="PYSW02000001">
    <property type="protein sequence ID" value="KAG2394288.1"/>
    <property type="molecule type" value="Genomic_DNA"/>
</dbReference>
<accession>A0AA88H4E2</accession>
<organism evidence="2 3">
    <name type="scientific">Naegleria lovaniensis</name>
    <name type="common">Amoeba</name>
    <dbReference type="NCBI Taxonomy" id="51637"/>
    <lineage>
        <taxon>Eukaryota</taxon>
        <taxon>Discoba</taxon>
        <taxon>Heterolobosea</taxon>
        <taxon>Tetramitia</taxon>
        <taxon>Eutetramitia</taxon>
        <taxon>Vahlkampfiidae</taxon>
        <taxon>Naegleria</taxon>
    </lineage>
</organism>
<dbReference type="AlphaFoldDB" id="A0AA88H4E2"/>
<evidence type="ECO:0000313" key="3">
    <source>
        <dbReference type="Proteomes" id="UP000816034"/>
    </source>
</evidence>
<keyword evidence="3" id="KW-1185">Reference proteome</keyword>
<protein>
    <submittedName>
        <fullName evidence="2">Uncharacterized protein</fullName>
    </submittedName>
</protein>
<comment type="caution">
    <text evidence="2">The sequence shown here is derived from an EMBL/GenBank/DDBJ whole genome shotgun (WGS) entry which is preliminary data.</text>
</comment>
<evidence type="ECO:0000313" key="2">
    <source>
        <dbReference type="EMBL" id="KAG2394288.1"/>
    </source>
</evidence>
<feature type="compositionally biased region" description="Basic and acidic residues" evidence="1">
    <location>
        <begin position="110"/>
        <end position="120"/>
    </location>
</feature>
<reference evidence="2 3" key="1">
    <citation type="journal article" date="2018" name="BMC Genomics">
        <title>The genome of Naegleria lovaniensis, the basis for a comparative approach to unravel pathogenicity factors of the human pathogenic amoeba N. fowleri.</title>
        <authorList>
            <person name="Liechti N."/>
            <person name="Schurch N."/>
            <person name="Bruggmann R."/>
            <person name="Wittwer M."/>
        </authorList>
    </citation>
    <scope>NUCLEOTIDE SEQUENCE [LARGE SCALE GENOMIC DNA]</scope>
    <source>
        <strain evidence="2 3">ATCC 30569</strain>
    </source>
</reference>
<dbReference type="RefSeq" id="XP_044556182.1">
    <property type="nucleotide sequence ID" value="XM_044693649.1"/>
</dbReference>
<name>A0AA88H4E2_NAELO</name>
<proteinExistence type="predicted"/>
<dbReference type="Proteomes" id="UP000816034">
    <property type="component" value="Unassembled WGS sequence"/>
</dbReference>
<sequence length="218" mass="24680">MLSNNTPNKRKNTFDDTIINISSDSNSDNYDYQTDIPTIEISSLQRNNATEEQGMIHEKAMNVGSSTPKRKSNITAQQDTPSKHGFNGENNGVFGRELRGNKTPNKKVGGFKESRQEEKSTVQQKGLLTPEKKRMKKSPVPLINLSSTDDDIEEETSYEEPQRVIRGGMSAEMKLENYGDYLKSLAMMIVHQKLLPKGWMKGPEKNSIWVWIGDRLDL</sequence>
<feature type="region of interest" description="Disordered" evidence="1">
    <location>
        <begin position="62"/>
        <end position="124"/>
    </location>
</feature>
<feature type="compositionally biased region" description="Polar residues" evidence="1">
    <location>
        <begin position="63"/>
        <end position="80"/>
    </location>
</feature>
<gene>
    <name evidence="2" type="ORF">C9374_004052</name>
</gene>